<name>A0AAU3I3H9_9ACTN</name>
<evidence type="ECO:0000256" key="1">
    <source>
        <dbReference type="SAM" id="MobiDB-lite"/>
    </source>
</evidence>
<dbReference type="AlphaFoldDB" id="A0AAU3I3H9"/>
<feature type="compositionally biased region" description="Basic and acidic residues" evidence="1">
    <location>
        <begin position="13"/>
        <end position="33"/>
    </location>
</feature>
<proteinExistence type="predicted"/>
<accession>A0AAU3I3H9</accession>
<feature type="region of interest" description="Disordered" evidence="1">
    <location>
        <begin position="850"/>
        <end position="927"/>
    </location>
</feature>
<reference evidence="2" key="1">
    <citation type="submission" date="2022-10" db="EMBL/GenBank/DDBJ databases">
        <title>The complete genomes of actinobacterial strains from the NBC collection.</title>
        <authorList>
            <person name="Joergensen T.S."/>
            <person name="Alvarez Arevalo M."/>
            <person name="Sterndorff E.B."/>
            <person name="Faurdal D."/>
            <person name="Vuksanovic O."/>
            <person name="Mourched A.-S."/>
            <person name="Charusanti P."/>
            <person name="Shaw S."/>
            <person name="Blin K."/>
            <person name="Weber T."/>
        </authorList>
    </citation>
    <scope>NUCLEOTIDE SEQUENCE</scope>
    <source>
        <strain evidence="2">NBC_01393</strain>
    </source>
</reference>
<feature type="compositionally biased region" description="Low complexity" evidence="1">
    <location>
        <begin position="897"/>
        <end position="906"/>
    </location>
</feature>
<organism evidence="2">
    <name type="scientific">Streptomyces sp. NBC_01393</name>
    <dbReference type="NCBI Taxonomy" id="2903851"/>
    <lineage>
        <taxon>Bacteria</taxon>
        <taxon>Bacillati</taxon>
        <taxon>Actinomycetota</taxon>
        <taxon>Actinomycetes</taxon>
        <taxon>Kitasatosporales</taxon>
        <taxon>Streptomycetaceae</taxon>
        <taxon>Streptomyces</taxon>
    </lineage>
</organism>
<gene>
    <name evidence="2" type="ORF">OG699_25855</name>
</gene>
<dbReference type="EMBL" id="CP109546">
    <property type="protein sequence ID" value="WTZ11101.1"/>
    <property type="molecule type" value="Genomic_DNA"/>
</dbReference>
<feature type="compositionally biased region" description="Basic and acidic residues" evidence="1">
    <location>
        <begin position="858"/>
        <end position="869"/>
    </location>
</feature>
<evidence type="ECO:0000313" key="2">
    <source>
        <dbReference type="EMBL" id="WTZ11101.1"/>
    </source>
</evidence>
<feature type="compositionally biased region" description="Low complexity" evidence="1">
    <location>
        <begin position="871"/>
        <end position="886"/>
    </location>
</feature>
<feature type="compositionally biased region" description="Pro residues" evidence="1">
    <location>
        <begin position="910"/>
        <end position="927"/>
    </location>
</feature>
<feature type="region of interest" description="Disordered" evidence="1">
    <location>
        <begin position="1"/>
        <end position="71"/>
    </location>
</feature>
<protein>
    <submittedName>
        <fullName evidence="2">Uncharacterized protein</fullName>
    </submittedName>
</protein>
<sequence length="927" mass="97276">MDQEPLDRGNAGRSDRADARRDAQGDPRGDVRGEVPGNAPGHVQGHSQGGAPPEVQGDVRSGLSGAGTGPRAEPVVITATDVAGSHFVSGTGAAPDPGRQAAVIAQAESTLPMVVRSLYAQRLSSVELRSGAAGDRFFALTDDRGRDLTLRLDAVPLPSGTVARTHVNTTSDQHVVQLSDRMDPRQVGRALSHEVGELLAVRDRAARAAAGDPEVAGVAPNREELLARGGLGSADRRLSLTEEDLGRVGELNYLAARMNDATLDATQRAESRSELSALIDHAGLRPQAPADSDRFAPEFQAADVRRDIVDPHLTPMATDALRELAVPVERLSAADVAELREFRSRAEHARPLGASAHAPPMPGFRPDGSPVPREELAAAAARAADQRTRAGAATLAELRAEIATTGEWPSRQVVIGGGASLVGRDPQALLVDARGRWHLDPGQGIVQSPDQTRDMRANGLGDAHQFADPTARVPRDAVRLWEDQLAVRGPVVDGTAALVPGQDGHLYAHIRPGDGSPDVYVKVEGTPTVATGLPPEMVPGVDRRDAVNLPEALDAVRGQLPADSPAHARLTGEVGSERALQVLREEGVLDGLRSGGGARAALQTLDATARWERARAAAPGRVFIGDEIAENRFDAHAAGAEDAPKTWLVAGAGGTGVANAEIILEADPEARVTIYGPNLPPALENQVQFTALRERFVREYGGDGRLTIDIHPDNRVGAVQMSTGPDGKPRFREGRVEAEAYVASLGRTAPMPESLQELSERTRAGGGQVRGDLMFDRDRQYLGYGVTFEAGGRQHRVEVTGAASQLLPRDVFPRDTQAALGAMAARQVPSQSGNAAPGFAPVAQQTARLAEARTQGTVERHASVPESWRRPAVAGATTTPPSGGPTNPVASAARLQSGRGSASPAGGAPGPAPGPAPRVQRPPRPGR</sequence>